<dbReference type="EMBL" id="ADGI01000025">
    <property type="protein sequence ID" value="EGV33546.1"/>
    <property type="molecule type" value="Genomic_DNA"/>
</dbReference>
<organism evidence="1 2">
    <name type="scientific">Segatella oulorum F0390</name>
    <dbReference type="NCBI Taxonomy" id="702438"/>
    <lineage>
        <taxon>Bacteria</taxon>
        <taxon>Pseudomonadati</taxon>
        <taxon>Bacteroidota</taxon>
        <taxon>Bacteroidia</taxon>
        <taxon>Bacteroidales</taxon>
        <taxon>Prevotellaceae</taxon>
        <taxon>Segatella</taxon>
    </lineage>
</organism>
<gene>
    <name evidence="1" type="ORF">HMPREF9431_00782</name>
</gene>
<dbReference type="Proteomes" id="UP000005141">
    <property type="component" value="Unassembled WGS sequence"/>
</dbReference>
<dbReference type="AlphaFoldDB" id="G1WAD7"/>
<evidence type="ECO:0000313" key="1">
    <source>
        <dbReference type="EMBL" id="EGV33546.1"/>
    </source>
</evidence>
<name>G1WAD7_9BACT</name>
<reference evidence="1 2" key="1">
    <citation type="submission" date="2011-07" db="EMBL/GenBank/DDBJ databases">
        <title>The Genome Sequence of Prevotella oulorum F0390.</title>
        <authorList>
            <consortium name="The Broad Institute Genome Sequencing Platform"/>
            <consortium name="The Broad Institute Genome Sequencing Center for Infectious Disease"/>
            <person name="Earl A."/>
            <person name="Ward D."/>
            <person name="Feldgarden M."/>
            <person name="Gevers D."/>
            <person name="Izard J."/>
            <person name="Ganesan A."/>
            <person name="Baranova O.V."/>
            <person name="Blanton J.M."/>
            <person name="Tanner A.C."/>
            <person name="Dewhirst F.E."/>
            <person name="Young S.K."/>
            <person name="Zeng Q."/>
            <person name="Gargeya S."/>
            <person name="Fitzgerald M."/>
            <person name="Haas B."/>
            <person name="Abouelleil A."/>
            <person name="Alvarado L."/>
            <person name="Arachchi H.M."/>
            <person name="Berlin A."/>
            <person name="Brown A."/>
            <person name="Chapman S.B."/>
            <person name="Chen Z."/>
            <person name="Dunbar C."/>
            <person name="Freedman E."/>
            <person name="Gearin G."/>
            <person name="Gellesch M."/>
            <person name="Goldberg J."/>
            <person name="Griggs A."/>
            <person name="Gujja S."/>
            <person name="Heiman D."/>
            <person name="Howarth C."/>
            <person name="Larson L."/>
            <person name="Lui A."/>
            <person name="MacDonald P.J.P."/>
            <person name="Mehta T."/>
            <person name="Montmayeur A."/>
            <person name="Murphy C."/>
            <person name="Neiman D."/>
            <person name="Pearson M."/>
            <person name="Priest M."/>
            <person name="Roberts A."/>
            <person name="Saif S."/>
            <person name="Shea T."/>
            <person name="Shenoy N."/>
            <person name="Sisk P."/>
            <person name="Stolte C."/>
            <person name="Sykes S."/>
            <person name="Wortman J."/>
            <person name="Nusbaum C."/>
            <person name="Birren B."/>
        </authorList>
    </citation>
    <scope>NUCLEOTIDE SEQUENCE [LARGE SCALE GENOMIC DNA]</scope>
    <source>
        <strain evidence="1 2">F0390</strain>
    </source>
</reference>
<accession>G1WAD7</accession>
<dbReference type="InterPro" id="IPR014942">
    <property type="entry name" value="AbiEii"/>
</dbReference>
<dbReference type="HOGENOM" id="CLU_911717_0_0_10"/>
<dbReference type="eggNOG" id="COG2253">
    <property type="taxonomic scope" value="Bacteria"/>
</dbReference>
<dbReference type="PATRIC" id="fig|702438.4.peg.800"/>
<comment type="caution">
    <text evidence="1">The sequence shown here is derived from an EMBL/GenBank/DDBJ whole genome shotgun (WGS) entry which is preliminary data.</text>
</comment>
<evidence type="ECO:0000313" key="2">
    <source>
        <dbReference type="Proteomes" id="UP000005141"/>
    </source>
</evidence>
<dbReference type="Gene3D" id="3.10.450.620">
    <property type="entry name" value="JHP933, nucleotidyltransferase-like core domain"/>
    <property type="match status" value="1"/>
</dbReference>
<protein>
    <recommendedName>
        <fullName evidence="3">Nucleotidyl transferase AbiEii/AbiGii toxin family protein</fullName>
    </recommendedName>
</protein>
<proteinExistence type="predicted"/>
<dbReference type="SUPFAM" id="SSF81301">
    <property type="entry name" value="Nucleotidyltransferase"/>
    <property type="match status" value="1"/>
</dbReference>
<keyword evidence="2" id="KW-1185">Reference proteome</keyword>
<dbReference type="InterPro" id="IPR043519">
    <property type="entry name" value="NT_sf"/>
</dbReference>
<dbReference type="Pfam" id="PF08843">
    <property type="entry name" value="AbiEii"/>
    <property type="match status" value="1"/>
</dbReference>
<sequence>MMRILKDVFSDSQLSSNLAFKGGTSLMFLYGLPRFSTDLDFNLLDRTKEQFAFSRMQAILTKYGKIADANIKFFGPIAVLDYGVGERKLKIEISNREYGNHYERKNFNGINIPVMTKEDMFAHKLCALLDRKDITGRDVFDCHFFLSKNTEINKDIVEYRMEKPLVNYIQDCIDALHKLSDKTIMSDMGELLDDKGKTFVRTAMRNETISLLEIFKDFPLIAQYEDSKMNVEDVSVFKKKTGMHAIRATIDGKTYLGKELSKGDTQSYLEQKGKKEQTTFASILAKKYFIKEWSSDMKNKNNIQR</sequence>
<evidence type="ECO:0008006" key="3">
    <source>
        <dbReference type="Google" id="ProtNLM"/>
    </source>
</evidence>